<evidence type="ECO:0000313" key="1">
    <source>
        <dbReference type="EMBL" id="SEF41489.1"/>
    </source>
</evidence>
<sequence length="182" mass="20609">MTKKVRVNRDIYEIISLPSMSEFRVTQIRNLITEKSGHYSNKDTARLYVARQLENLEKQGVLKSQGLRHNKTYKKTCMFAEANFILRDKRVSTKRSTNGGPIDSASVKSMLIDEKKDIESNLTIALAEIDEYKLLMSRSKSLHNLLLPSHVDAVNKAAALVAKLNVWTDAIKLVTKQEAKSC</sequence>
<dbReference type="EMBL" id="FNVG01000001">
    <property type="protein sequence ID" value="SEF41489.1"/>
    <property type="molecule type" value="Genomic_DNA"/>
</dbReference>
<organism evidence="1 2">
    <name type="scientific">Vibrio hangzhouensis</name>
    <dbReference type="NCBI Taxonomy" id="462991"/>
    <lineage>
        <taxon>Bacteria</taxon>
        <taxon>Pseudomonadati</taxon>
        <taxon>Pseudomonadota</taxon>
        <taxon>Gammaproteobacteria</taxon>
        <taxon>Vibrionales</taxon>
        <taxon>Vibrionaceae</taxon>
        <taxon>Vibrio</taxon>
    </lineage>
</organism>
<dbReference type="Proteomes" id="UP000236721">
    <property type="component" value="Unassembled WGS sequence"/>
</dbReference>
<gene>
    <name evidence="1" type="ORF">SAMN04488244_101108</name>
</gene>
<protein>
    <submittedName>
        <fullName evidence="1">Uncharacterized protein</fullName>
    </submittedName>
</protein>
<dbReference type="OrthoDB" id="5823117at2"/>
<evidence type="ECO:0000313" key="2">
    <source>
        <dbReference type="Proteomes" id="UP000236721"/>
    </source>
</evidence>
<dbReference type="RefSeq" id="WP_103878365.1">
    <property type="nucleotide sequence ID" value="NZ_FNVG01000001.1"/>
</dbReference>
<dbReference type="AlphaFoldDB" id="A0A1H5RT18"/>
<proteinExistence type="predicted"/>
<keyword evidence="2" id="KW-1185">Reference proteome</keyword>
<name>A0A1H5RT18_9VIBR</name>
<reference evidence="2" key="1">
    <citation type="submission" date="2016-10" db="EMBL/GenBank/DDBJ databases">
        <authorList>
            <person name="Varghese N."/>
            <person name="Submissions S."/>
        </authorList>
    </citation>
    <scope>NUCLEOTIDE SEQUENCE [LARGE SCALE GENOMIC DNA]</scope>
    <source>
        <strain evidence="2">CGMCC 1.7062</strain>
    </source>
</reference>
<accession>A0A1H5RT18</accession>